<dbReference type="SUPFAM" id="SSF54768">
    <property type="entry name" value="dsRNA-binding domain-like"/>
    <property type="match status" value="1"/>
</dbReference>
<proteinExistence type="predicted"/>
<protein>
    <recommendedName>
        <fullName evidence="4">DRBM domain-containing protein</fullName>
    </recommendedName>
</protein>
<accession>A0A6A6XQW1</accession>
<dbReference type="Gene3D" id="3.30.160.20">
    <property type="match status" value="1"/>
</dbReference>
<feature type="compositionally biased region" description="Basic and acidic residues" evidence="1">
    <location>
        <begin position="478"/>
        <end position="487"/>
    </location>
</feature>
<feature type="compositionally biased region" description="Basic and acidic residues" evidence="1">
    <location>
        <begin position="7"/>
        <end position="17"/>
    </location>
</feature>
<feature type="region of interest" description="Disordered" evidence="1">
    <location>
        <begin position="478"/>
        <end position="508"/>
    </location>
</feature>
<evidence type="ECO:0000313" key="3">
    <source>
        <dbReference type="Proteomes" id="UP000799757"/>
    </source>
</evidence>
<dbReference type="OrthoDB" id="5222339at2759"/>
<evidence type="ECO:0000256" key="1">
    <source>
        <dbReference type="SAM" id="MobiDB-lite"/>
    </source>
</evidence>
<feature type="compositionally biased region" description="Acidic residues" evidence="1">
    <location>
        <begin position="488"/>
        <end position="502"/>
    </location>
</feature>
<evidence type="ECO:0008006" key="4">
    <source>
        <dbReference type="Google" id="ProtNLM"/>
    </source>
</evidence>
<feature type="region of interest" description="Disordered" evidence="1">
    <location>
        <begin position="330"/>
        <end position="360"/>
    </location>
</feature>
<feature type="region of interest" description="Disordered" evidence="1">
    <location>
        <begin position="1"/>
        <end position="44"/>
    </location>
</feature>
<evidence type="ECO:0000313" key="2">
    <source>
        <dbReference type="EMBL" id="KAF2798946.1"/>
    </source>
</evidence>
<reference evidence="2" key="1">
    <citation type="journal article" date="2020" name="Stud. Mycol.">
        <title>101 Dothideomycetes genomes: a test case for predicting lifestyles and emergence of pathogens.</title>
        <authorList>
            <person name="Haridas S."/>
            <person name="Albert R."/>
            <person name="Binder M."/>
            <person name="Bloem J."/>
            <person name="Labutti K."/>
            <person name="Salamov A."/>
            <person name="Andreopoulos B."/>
            <person name="Baker S."/>
            <person name="Barry K."/>
            <person name="Bills G."/>
            <person name="Bluhm B."/>
            <person name="Cannon C."/>
            <person name="Castanera R."/>
            <person name="Culley D."/>
            <person name="Daum C."/>
            <person name="Ezra D."/>
            <person name="Gonzalez J."/>
            <person name="Henrissat B."/>
            <person name="Kuo A."/>
            <person name="Liang C."/>
            <person name="Lipzen A."/>
            <person name="Lutzoni F."/>
            <person name="Magnuson J."/>
            <person name="Mondo S."/>
            <person name="Nolan M."/>
            <person name="Ohm R."/>
            <person name="Pangilinan J."/>
            <person name="Park H.-J."/>
            <person name="Ramirez L."/>
            <person name="Alfaro M."/>
            <person name="Sun H."/>
            <person name="Tritt A."/>
            <person name="Yoshinaga Y."/>
            <person name="Zwiers L.-H."/>
            <person name="Turgeon B."/>
            <person name="Goodwin S."/>
            <person name="Spatafora J."/>
            <person name="Crous P."/>
            <person name="Grigoriev I."/>
        </authorList>
    </citation>
    <scope>NUCLEOTIDE SEQUENCE</scope>
    <source>
        <strain evidence="2">CBS 109.77</strain>
    </source>
</reference>
<name>A0A6A6XQW1_9PLEO</name>
<feature type="compositionally biased region" description="Polar residues" evidence="1">
    <location>
        <begin position="21"/>
        <end position="43"/>
    </location>
</feature>
<keyword evidence="3" id="KW-1185">Reference proteome</keyword>
<dbReference type="Proteomes" id="UP000799757">
    <property type="component" value="Unassembled WGS sequence"/>
</dbReference>
<organism evidence="2 3">
    <name type="scientific">Melanomma pulvis-pyrius CBS 109.77</name>
    <dbReference type="NCBI Taxonomy" id="1314802"/>
    <lineage>
        <taxon>Eukaryota</taxon>
        <taxon>Fungi</taxon>
        <taxon>Dikarya</taxon>
        <taxon>Ascomycota</taxon>
        <taxon>Pezizomycotina</taxon>
        <taxon>Dothideomycetes</taxon>
        <taxon>Pleosporomycetidae</taxon>
        <taxon>Pleosporales</taxon>
        <taxon>Melanommataceae</taxon>
        <taxon>Melanomma</taxon>
    </lineage>
</organism>
<dbReference type="AlphaFoldDB" id="A0A6A6XQW1"/>
<sequence>MDPAYTADKRAQTRERAITCPRSTSGQPHNNHSINHGASSQHDTAAGEDLRKYLILPSQLSSSSSFTTSPYQSHYLPFSPPSDLRSTVSGQIRVKMEMETAPANNLGVGGAGGALDRIFSIDDYMATHAEDMSKEKAAVEASGRATRPTNKNRTLVPVGARSSKHICQLNDKCQGLSIGYPEFVFSGDSIQGWSVQMRFLGSDSEWKGPFPSKQQGKEAMSEMALAVLAEKEKKGAWKGKRKGKDAVNWIGRLLEFHRAIAAPEPIYNDYQLGTSFTCLVTMDGYPSPFGSQSVLFLSKKAARQHAAECAFKHLQGLGLCSEGMKRAGGTKRRKSAAVDSHKSIVVKNDPKHPSNTSGDMVPKVSFAQRAAELSTQLSLGAPEWRYSPSDPAAPGFHTVACYFKSGGLHQGPIGEVRHIHGKKNAKEECARNTVVYLIGVRDRRLSYGQKMMMGVEGGEGVAGVAALGGFEGEDSYGWEKQRIKREEEEHEEEGDVDPDFTDAYEFLP</sequence>
<gene>
    <name evidence="2" type="ORF">K505DRAFT_413993</name>
</gene>
<dbReference type="EMBL" id="MU001773">
    <property type="protein sequence ID" value="KAF2798946.1"/>
    <property type="molecule type" value="Genomic_DNA"/>
</dbReference>